<protein>
    <recommendedName>
        <fullName evidence="6">NADP-dependent oxidoreductase domain-containing protein</fullName>
    </recommendedName>
</protein>
<feature type="active site" description="Proton donor" evidence="2">
    <location>
        <position position="59"/>
    </location>
</feature>
<dbReference type="GO" id="GO:0044550">
    <property type="term" value="P:secondary metabolite biosynthetic process"/>
    <property type="evidence" value="ECO:0007669"/>
    <property type="project" value="UniProtKB-ARBA"/>
</dbReference>
<feature type="domain" description="NADP-dependent oxidoreductase" evidence="6">
    <location>
        <begin position="24"/>
        <end position="296"/>
    </location>
</feature>
<dbReference type="PROSITE" id="PS00063">
    <property type="entry name" value="ALDOKETO_REDUCTASE_3"/>
    <property type="match status" value="1"/>
</dbReference>
<evidence type="ECO:0000313" key="7">
    <source>
        <dbReference type="EMBL" id="KAJ4835815.1"/>
    </source>
</evidence>
<dbReference type="PANTHER" id="PTHR11732">
    <property type="entry name" value="ALDO/KETO REDUCTASE"/>
    <property type="match status" value="1"/>
</dbReference>
<accession>A0A9Q0JCK7</accession>
<dbReference type="EMBL" id="JAKUCV010004288">
    <property type="protein sequence ID" value="KAJ4835815.1"/>
    <property type="molecule type" value="Genomic_DNA"/>
</dbReference>
<dbReference type="PROSITE" id="PS00062">
    <property type="entry name" value="ALDOKETO_REDUCTASE_2"/>
    <property type="match status" value="1"/>
</dbReference>
<dbReference type="CDD" id="cd19124">
    <property type="entry name" value="AKR_AKR4A_4B"/>
    <property type="match status" value="1"/>
</dbReference>
<evidence type="ECO:0000256" key="3">
    <source>
        <dbReference type="PIRSR" id="PIRSR000097-2"/>
    </source>
</evidence>
<feature type="site" description="Lowers pKa of active site Tyr" evidence="4">
    <location>
        <position position="89"/>
    </location>
</feature>
<dbReference type="PROSITE" id="PS00798">
    <property type="entry name" value="ALDOKETO_REDUCTASE_1"/>
    <property type="match status" value="1"/>
</dbReference>
<sequence>MEKKGQMIIPEVVLSSGHKMPLIGMGTVVVPLPPPESLIPIFLDAIEVGYRHFDTASAYETEEALGGAVKEAIERGLIKGREELFITSKLWCTENQPHLVLPSLENTLQRLGLEYIDLYLVHWPVALRQGAARFNLTKDDFLAFDMKGTWEAMEECSRLGLAKSIGVSNFGTKKLSKLLEHATIPPAVNQVEMHVAWQQKKLVGFCEEKGILVCAWSPLGANGASWGTLAVMDSPVLKEIAAAKGKSVAQIALRWIYEQGVCPIVKSFNKERMIQNLQIFDDWELSKEEFHKIEQIPQFRGQKSESFVHEDGPYKSLEELWDDEP</sequence>
<proteinExistence type="predicted"/>
<dbReference type="PRINTS" id="PR00069">
    <property type="entry name" value="ALDKETRDTASE"/>
</dbReference>
<dbReference type="InterPro" id="IPR020471">
    <property type="entry name" value="AKR"/>
</dbReference>
<dbReference type="Pfam" id="PF00248">
    <property type="entry name" value="Aldo_ket_red"/>
    <property type="match status" value="1"/>
</dbReference>
<organism evidence="7 8">
    <name type="scientific">Turnera subulata</name>
    <dbReference type="NCBI Taxonomy" id="218843"/>
    <lineage>
        <taxon>Eukaryota</taxon>
        <taxon>Viridiplantae</taxon>
        <taxon>Streptophyta</taxon>
        <taxon>Embryophyta</taxon>
        <taxon>Tracheophyta</taxon>
        <taxon>Spermatophyta</taxon>
        <taxon>Magnoliopsida</taxon>
        <taxon>eudicotyledons</taxon>
        <taxon>Gunneridae</taxon>
        <taxon>Pentapetalae</taxon>
        <taxon>rosids</taxon>
        <taxon>fabids</taxon>
        <taxon>Malpighiales</taxon>
        <taxon>Passifloraceae</taxon>
        <taxon>Turnera</taxon>
    </lineage>
</organism>
<evidence type="ECO:0000259" key="6">
    <source>
        <dbReference type="Pfam" id="PF00248"/>
    </source>
</evidence>
<dbReference type="InterPro" id="IPR036812">
    <property type="entry name" value="NAD(P)_OxRdtase_dom_sf"/>
</dbReference>
<reference evidence="7" key="1">
    <citation type="submission" date="2022-02" db="EMBL/GenBank/DDBJ databases">
        <authorList>
            <person name="Henning P.M."/>
            <person name="McCubbin A.G."/>
            <person name="Shore J.S."/>
        </authorList>
    </citation>
    <scope>NUCLEOTIDE SEQUENCE</scope>
    <source>
        <strain evidence="7">F60SS</strain>
        <tissue evidence="7">Leaves</tissue>
    </source>
</reference>
<feature type="region of interest" description="Disordered" evidence="5">
    <location>
        <begin position="302"/>
        <end position="325"/>
    </location>
</feature>
<gene>
    <name evidence="7" type="ORF">Tsubulata_731356</name>
</gene>
<keyword evidence="1" id="KW-0560">Oxidoreductase</keyword>
<dbReference type="Gene3D" id="3.20.20.100">
    <property type="entry name" value="NADP-dependent oxidoreductase domain"/>
    <property type="match status" value="1"/>
</dbReference>
<evidence type="ECO:0000256" key="2">
    <source>
        <dbReference type="PIRSR" id="PIRSR000097-1"/>
    </source>
</evidence>
<feature type="binding site" evidence="3">
    <location>
        <position position="122"/>
    </location>
    <ligand>
        <name>substrate</name>
    </ligand>
</feature>
<dbReference type="InterPro" id="IPR044497">
    <property type="entry name" value="AKR4A/B"/>
</dbReference>
<evidence type="ECO:0000256" key="5">
    <source>
        <dbReference type="SAM" id="MobiDB-lite"/>
    </source>
</evidence>
<dbReference type="Proteomes" id="UP001141552">
    <property type="component" value="Unassembled WGS sequence"/>
</dbReference>
<feature type="compositionally biased region" description="Basic and acidic residues" evidence="5">
    <location>
        <begin position="302"/>
        <end position="318"/>
    </location>
</feature>
<reference evidence="7" key="2">
    <citation type="journal article" date="2023" name="Plants (Basel)">
        <title>Annotation of the Turnera subulata (Passifloraceae) Draft Genome Reveals the S-Locus Evolved after the Divergence of Turneroideae from Passifloroideae in a Stepwise Manner.</title>
        <authorList>
            <person name="Henning P.M."/>
            <person name="Roalson E.H."/>
            <person name="Mir W."/>
            <person name="McCubbin A.G."/>
            <person name="Shore J.S."/>
        </authorList>
    </citation>
    <scope>NUCLEOTIDE SEQUENCE</scope>
    <source>
        <strain evidence="7">F60SS</strain>
    </source>
</reference>
<evidence type="ECO:0000313" key="8">
    <source>
        <dbReference type="Proteomes" id="UP001141552"/>
    </source>
</evidence>
<comment type="caution">
    <text evidence="7">The sequence shown here is derived from an EMBL/GenBank/DDBJ whole genome shotgun (WGS) entry which is preliminary data.</text>
</comment>
<dbReference type="OrthoDB" id="416253at2759"/>
<dbReference type="GO" id="GO:0016616">
    <property type="term" value="F:oxidoreductase activity, acting on the CH-OH group of donors, NAD or NADP as acceptor"/>
    <property type="evidence" value="ECO:0007669"/>
    <property type="project" value="InterPro"/>
</dbReference>
<evidence type="ECO:0000256" key="1">
    <source>
        <dbReference type="ARBA" id="ARBA00023002"/>
    </source>
</evidence>
<name>A0A9Q0JCK7_9ROSI</name>
<dbReference type="InterPro" id="IPR018170">
    <property type="entry name" value="Aldo/ket_reductase_CS"/>
</dbReference>
<dbReference type="SUPFAM" id="SSF51430">
    <property type="entry name" value="NAD(P)-linked oxidoreductase"/>
    <property type="match status" value="1"/>
</dbReference>
<dbReference type="PIRSF" id="PIRSF000097">
    <property type="entry name" value="AKR"/>
    <property type="match status" value="1"/>
</dbReference>
<dbReference type="InterPro" id="IPR023210">
    <property type="entry name" value="NADP_OxRdtase_dom"/>
</dbReference>
<evidence type="ECO:0000256" key="4">
    <source>
        <dbReference type="PIRSR" id="PIRSR000097-3"/>
    </source>
</evidence>
<dbReference type="FunFam" id="3.20.20.100:FF:000014">
    <property type="entry name" value="NAD(P)-linked oxidoreductase superfamily protein"/>
    <property type="match status" value="1"/>
</dbReference>
<dbReference type="AlphaFoldDB" id="A0A9Q0JCK7"/>
<keyword evidence="8" id="KW-1185">Reference proteome</keyword>